<dbReference type="InterPro" id="IPR052969">
    <property type="entry name" value="Thr-specific_kinase-like"/>
</dbReference>
<evidence type="ECO:0000256" key="6">
    <source>
        <dbReference type="ARBA" id="ARBA00022777"/>
    </source>
</evidence>
<comment type="caution">
    <text evidence="10">The sequence shown here is derived from an EMBL/GenBank/DDBJ whole genome shotgun (WGS) entry which is preliminary data.</text>
</comment>
<evidence type="ECO:0000313" key="10">
    <source>
        <dbReference type="EMBL" id="CAD8074549.1"/>
    </source>
</evidence>
<feature type="domain" description="VWFA" evidence="7">
    <location>
        <begin position="237"/>
        <end position="435"/>
    </location>
</feature>
<keyword evidence="11" id="KW-1185">Reference proteome</keyword>
<keyword evidence="3" id="KW-0723">Serine/threonine-protein kinase</keyword>
<dbReference type="PANTHER" id="PTHR47763">
    <property type="entry name" value="ALPHA-PROTEIN KINASE VWKA"/>
    <property type="match status" value="1"/>
</dbReference>
<dbReference type="OMA" id="THECNDY"/>
<dbReference type="InterPro" id="IPR002035">
    <property type="entry name" value="VWF_A"/>
</dbReference>
<dbReference type="InterPro" id="IPR004166">
    <property type="entry name" value="a-kinase_dom"/>
</dbReference>
<keyword evidence="6" id="KW-0418">Kinase</keyword>
<keyword evidence="5" id="KW-0732">Signal</keyword>
<gene>
    <name evidence="10" type="ORF">PPRIM_AZ9-3.1.T0530030</name>
</gene>
<proteinExistence type="predicted"/>
<name>A0A8S1M4N1_PARPR</name>
<dbReference type="GO" id="GO:0004674">
    <property type="term" value="F:protein serine/threonine kinase activity"/>
    <property type="evidence" value="ECO:0007669"/>
    <property type="project" value="UniProtKB-KW"/>
</dbReference>
<reference evidence="10" key="1">
    <citation type="submission" date="2021-01" db="EMBL/GenBank/DDBJ databases">
        <authorList>
            <consortium name="Genoscope - CEA"/>
            <person name="William W."/>
        </authorList>
    </citation>
    <scope>NUCLEOTIDE SEQUENCE</scope>
</reference>
<comment type="subcellular location">
    <subcellularLocation>
        <location evidence="1">Secreted</location>
    </subcellularLocation>
</comment>
<dbReference type="CDD" id="cd04515">
    <property type="entry name" value="Alpha_kinase"/>
    <property type="match status" value="1"/>
</dbReference>
<evidence type="ECO:0000313" key="11">
    <source>
        <dbReference type="Proteomes" id="UP000688137"/>
    </source>
</evidence>
<evidence type="ECO:0000256" key="1">
    <source>
        <dbReference type="ARBA" id="ARBA00004613"/>
    </source>
</evidence>
<evidence type="ECO:0000259" key="9">
    <source>
        <dbReference type="PROSITE" id="PS51901"/>
    </source>
</evidence>
<evidence type="ECO:0000256" key="2">
    <source>
        <dbReference type="ARBA" id="ARBA00022525"/>
    </source>
</evidence>
<evidence type="ECO:0000259" key="8">
    <source>
        <dbReference type="PROSITE" id="PS51158"/>
    </source>
</evidence>
<dbReference type="PANTHER" id="PTHR47763:SF5">
    <property type="entry name" value="CHROMOSOME UNDETERMINED SCAFFOLD_25, WHOLE GENOME SHOTGUN SEQUENCE"/>
    <property type="match status" value="1"/>
</dbReference>
<dbReference type="PROSITE" id="PS50234">
    <property type="entry name" value="VWFA"/>
    <property type="match status" value="1"/>
</dbReference>
<evidence type="ECO:0000256" key="5">
    <source>
        <dbReference type="ARBA" id="ARBA00022729"/>
    </source>
</evidence>
<protein>
    <recommendedName>
        <fullName evidence="12">Alpha-type protein kinase domain-containing protein</fullName>
    </recommendedName>
</protein>
<evidence type="ECO:0008006" key="12">
    <source>
        <dbReference type="Google" id="ProtNLM"/>
    </source>
</evidence>
<accession>A0A8S1M4N1</accession>
<keyword evidence="2" id="KW-0964">Secreted</keyword>
<dbReference type="AlphaFoldDB" id="A0A8S1M4N1"/>
<dbReference type="PROSITE" id="PS51901">
    <property type="entry name" value="ACP_MB"/>
    <property type="match status" value="1"/>
</dbReference>
<dbReference type="SMART" id="SM00811">
    <property type="entry name" value="Alpha_kinase"/>
    <property type="match status" value="1"/>
</dbReference>
<feature type="domain" description="ACP-type MB" evidence="9">
    <location>
        <begin position="734"/>
        <end position="772"/>
    </location>
</feature>
<dbReference type="EMBL" id="CAJJDM010000053">
    <property type="protein sequence ID" value="CAD8074549.1"/>
    <property type="molecule type" value="Genomic_DNA"/>
</dbReference>
<keyword evidence="4" id="KW-0808">Transferase</keyword>
<dbReference type="Pfam" id="PF02816">
    <property type="entry name" value="Alpha_kinase"/>
    <property type="match status" value="1"/>
</dbReference>
<dbReference type="InterPro" id="IPR044065">
    <property type="entry name" value="ACP_MB"/>
</dbReference>
<dbReference type="GO" id="GO:0005524">
    <property type="term" value="F:ATP binding"/>
    <property type="evidence" value="ECO:0007669"/>
    <property type="project" value="InterPro"/>
</dbReference>
<evidence type="ECO:0000259" key="7">
    <source>
        <dbReference type="PROSITE" id="PS50234"/>
    </source>
</evidence>
<dbReference type="Proteomes" id="UP000688137">
    <property type="component" value="Unassembled WGS sequence"/>
</dbReference>
<dbReference type="CDD" id="cd00198">
    <property type="entry name" value="vWFA"/>
    <property type="match status" value="1"/>
</dbReference>
<feature type="domain" description="Alpha-type protein kinase" evidence="8">
    <location>
        <begin position="475"/>
        <end position="710"/>
    </location>
</feature>
<organism evidence="10 11">
    <name type="scientific">Paramecium primaurelia</name>
    <dbReference type="NCBI Taxonomy" id="5886"/>
    <lineage>
        <taxon>Eukaryota</taxon>
        <taxon>Sar</taxon>
        <taxon>Alveolata</taxon>
        <taxon>Ciliophora</taxon>
        <taxon>Intramacronucleata</taxon>
        <taxon>Oligohymenophorea</taxon>
        <taxon>Peniculida</taxon>
        <taxon>Parameciidae</taxon>
        <taxon>Paramecium</taxon>
    </lineage>
</organism>
<sequence length="886" mass="104698">MQFVEQIKDLCEDNQNCKKENCQDLHPRIFVGICIPYLHSKCKQKSNCQLKHVNKEKLKELLQRSLINGVFQFNLCRAGTTCTKSSCQFLHREWMNDICLDYFEASCQQKQGCNLKHIYWNNLAKEVYKKYNQEGVNPENYDPKNINHIFQQSVCTDYFEGICPYIRNCPNQNHIDWEDVGKENFYKKTNLRQCTQQFNNTQYGSVEIKDTNFIDHFFERLHNALRNRQIKKSNVLDVLFIIDSTGSMSDYKNIVQQSISTVVNQCTKLVNDQKLVRVGVVGYRDFDDDKKIEFREFTNNHNLIHNFVQQLEFKGGNDDPEDLLGGLQKALRLDISGYQESLLFLFLFCDSPSHGPYHLNLCDLYRDSVQEGQIEKVIRKFYGRKKDRTFFIGLKFTNQTDYMFEKIKEALPNAIILEANDQNLPENLSQLIEGSYKSSMIENPKQEKKIKARFIYTTCLKFEISDYEKIDYCKKFLAYQKENETQEMTMLIIQEKCIELKGQEKGNNCDIFLGFDILRNKQIVIKIPKYIIESYNKKKQLTAQQEEEYKKFLDTRYLSLLIAQHLAYHFRIATQNIQEAPPIFFASPVKYILDEPFFGRTQLFAESYINRPNRKWQKYTNNNRYSDHQEYHYTAFSHYTYQMTGKQLVITDLQGKENVLSDPVIHTLDNQIKKILQDKHNFSQKGLEEFFSGQHRDCHKLCSELKLYEYNRGGVLTIDEQKKNTGWIRQPDEILPGICEICGQFTKSTYENYQKQKPKMVCENCQDGQLEYIDITCQCCLNDYSCQINIQIKNLQLPEKCQDCKQYCIEGNQNKCLYCDSICKKRLRQLQIQDQKISICSVAQQFLNSLKCYYCKAFYKFDIKIEKEKYEKSFYLCLKCQQKGLD</sequence>
<evidence type="ECO:0000256" key="4">
    <source>
        <dbReference type="ARBA" id="ARBA00022679"/>
    </source>
</evidence>
<dbReference type="InterPro" id="IPR056861">
    <property type="entry name" value="HMCN1-like_VWA"/>
</dbReference>
<dbReference type="PROSITE" id="PS51158">
    <property type="entry name" value="ALPHA_KINASE"/>
    <property type="match status" value="1"/>
</dbReference>
<evidence type="ECO:0000256" key="3">
    <source>
        <dbReference type="ARBA" id="ARBA00022527"/>
    </source>
</evidence>
<dbReference type="Pfam" id="PF25106">
    <property type="entry name" value="VWA_4"/>
    <property type="match status" value="1"/>
</dbReference>
<dbReference type="GO" id="GO:0005737">
    <property type="term" value="C:cytoplasm"/>
    <property type="evidence" value="ECO:0007669"/>
    <property type="project" value="TreeGrafter"/>
</dbReference>